<dbReference type="InterPro" id="IPR001647">
    <property type="entry name" value="HTH_TetR"/>
</dbReference>
<keyword evidence="7" id="KW-1185">Reference proteome</keyword>
<evidence type="ECO:0000313" key="7">
    <source>
        <dbReference type="Proteomes" id="UP001500416"/>
    </source>
</evidence>
<evidence type="ECO:0000256" key="1">
    <source>
        <dbReference type="ARBA" id="ARBA00023015"/>
    </source>
</evidence>
<dbReference type="SUPFAM" id="SSF48498">
    <property type="entry name" value="Tetracyclin repressor-like, C-terminal domain"/>
    <property type="match status" value="1"/>
</dbReference>
<comment type="caution">
    <text evidence="6">The sequence shown here is derived from an EMBL/GenBank/DDBJ whole genome shotgun (WGS) entry which is preliminary data.</text>
</comment>
<dbReference type="RefSeq" id="WP_343932031.1">
    <property type="nucleotide sequence ID" value="NZ_BAAABU010000001.1"/>
</dbReference>
<dbReference type="PANTHER" id="PTHR30055:SF234">
    <property type="entry name" value="HTH-TYPE TRANSCRIPTIONAL REGULATOR BETI"/>
    <property type="match status" value="1"/>
</dbReference>
<feature type="domain" description="HTH tetR-type" evidence="5">
    <location>
        <begin position="15"/>
        <end position="73"/>
    </location>
</feature>
<dbReference type="PROSITE" id="PS50977">
    <property type="entry name" value="HTH_TETR_2"/>
    <property type="match status" value="1"/>
</dbReference>
<proteinExistence type="predicted"/>
<dbReference type="InterPro" id="IPR009057">
    <property type="entry name" value="Homeodomain-like_sf"/>
</dbReference>
<feature type="DNA-binding region" description="H-T-H motif" evidence="4">
    <location>
        <begin position="36"/>
        <end position="55"/>
    </location>
</feature>
<gene>
    <name evidence="6" type="ORF">GCM10010492_06250</name>
</gene>
<name>A0ABN0T3C6_9PSEU</name>
<keyword evidence="3" id="KW-0804">Transcription</keyword>
<evidence type="ECO:0000313" key="6">
    <source>
        <dbReference type="EMBL" id="GAA0211188.1"/>
    </source>
</evidence>
<dbReference type="InterPro" id="IPR050109">
    <property type="entry name" value="HTH-type_TetR-like_transc_reg"/>
</dbReference>
<reference evidence="6 7" key="1">
    <citation type="journal article" date="2019" name="Int. J. Syst. Evol. Microbiol.">
        <title>The Global Catalogue of Microorganisms (GCM) 10K type strain sequencing project: providing services to taxonomists for standard genome sequencing and annotation.</title>
        <authorList>
            <consortium name="The Broad Institute Genomics Platform"/>
            <consortium name="The Broad Institute Genome Sequencing Center for Infectious Disease"/>
            <person name="Wu L."/>
            <person name="Ma J."/>
        </authorList>
    </citation>
    <scope>NUCLEOTIDE SEQUENCE [LARGE SCALE GENOMIC DNA]</scope>
    <source>
        <strain evidence="6 7">JCM 3380</strain>
    </source>
</reference>
<accession>A0ABN0T3C6</accession>
<evidence type="ECO:0000256" key="3">
    <source>
        <dbReference type="ARBA" id="ARBA00023163"/>
    </source>
</evidence>
<dbReference type="SUPFAM" id="SSF46689">
    <property type="entry name" value="Homeodomain-like"/>
    <property type="match status" value="1"/>
</dbReference>
<keyword evidence="2 4" id="KW-0238">DNA-binding</keyword>
<dbReference type="PANTHER" id="PTHR30055">
    <property type="entry name" value="HTH-TYPE TRANSCRIPTIONAL REGULATOR RUTR"/>
    <property type="match status" value="1"/>
</dbReference>
<dbReference type="Gene3D" id="1.10.357.10">
    <property type="entry name" value="Tetracycline Repressor, domain 2"/>
    <property type="match status" value="1"/>
</dbReference>
<evidence type="ECO:0000256" key="4">
    <source>
        <dbReference type="PROSITE-ProRule" id="PRU00335"/>
    </source>
</evidence>
<dbReference type="Pfam" id="PF00440">
    <property type="entry name" value="TetR_N"/>
    <property type="match status" value="1"/>
</dbReference>
<dbReference type="InterPro" id="IPR036271">
    <property type="entry name" value="Tet_transcr_reg_TetR-rel_C_sf"/>
</dbReference>
<evidence type="ECO:0000259" key="5">
    <source>
        <dbReference type="PROSITE" id="PS50977"/>
    </source>
</evidence>
<keyword evidence="1" id="KW-0805">Transcription regulation</keyword>
<protein>
    <submittedName>
        <fullName evidence="6">TetR/AcrR family transcriptional regulator</fullName>
    </submittedName>
</protein>
<dbReference type="EMBL" id="BAAABU010000001">
    <property type="protein sequence ID" value="GAA0211188.1"/>
    <property type="molecule type" value="Genomic_DNA"/>
</dbReference>
<dbReference type="Proteomes" id="UP001500416">
    <property type="component" value="Unassembled WGS sequence"/>
</dbReference>
<evidence type="ECO:0000256" key="2">
    <source>
        <dbReference type="ARBA" id="ARBA00023125"/>
    </source>
</evidence>
<sequence length="210" mass="22311">MSDVTRTRRRRADADRSAAAVLRAALALLAERPNASVEDIAAAAGVSRQTVYAHFKTRDALIGAVIDAVTAEVTSELDNARLDEGPAADALLRLLDVSWNALRRNPVLLHLSAPEGDHARHVPVVDHLHRVLARGQESGEFTADAPIPWLAKAIVVLGHAAGEEVAAGRMSLDEMPSTLADSVLRLCGAKQAQRTARDAGARRIGSSTVD</sequence>
<organism evidence="6 7">
    <name type="scientific">Saccharothrix mutabilis subsp. mutabilis</name>
    <dbReference type="NCBI Taxonomy" id="66855"/>
    <lineage>
        <taxon>Bacteria</taxon>
        <taxon>Bacillati</taxon>
        <taxon>Actinomycetota</taxon>
        <taxon>Actinomycetes</taxon>
        <taxon>Pseudonocardiales</taxon>
        <taxon>Pseudonocardiaceae</taxon>
        <taxon>Saccharothrix</taxon>
    </lineage>
</organism>